<evidence type="ECO:0000256" key="13">
    <source>
        <dbReference type="ARBA" id="ARBA00022807"/>
    </source>
</evidence>
<dbReference type="GO" id="GO:0071108">
    <property type="term" value="P:protein K48-linked deubiquitination"/>
    <property type="evidence" value="ECO:0007669"/>
    <property type="project" value="Ensembl"/>
</dbReference>
<feature type="region of interest" description="Disordered" evidence="24">
    <location>
        <begin position="1021"/>
        <end position="1065"/>
    </location>
</feature>
<evidence type="ECO:0000256" key="10">
    <source>
        <dbReference type="ARBA" id="ARBA00022763"/>
    </source>
</evidence>
<evidence type="ECO:0000256" key="6">
    <source>
        <dbReference type="ARBA" id="ARBA00012759"/>
    </source>
</evidence>
<keyword evidence="11" id="KW-0833">Ubl conjugation pathway</keyword>
<evidence type="ECO:0000256" key="2">
    <source>
        <dbReference type="ARBA" id="ARBA00004123"/>
    </source>
</evidence>
<keyword evidence="7" id="KW-0963">Cytoplasm</keyword>
<evidence type="ECO:0000256" key="19">
    <source>
        <dbReference type="ARBA" id="ARBA00057273"/>
    </source>
</evidence>
<dbReference type="GO" id="GO:0016320">
    <property type="term" value="P:endoplasmic reticulum membrane fusion"/>
    <property type="evidence" value="ECO:0007669"/>
    <property type="project" value="TreeGrafter"/>
</dbReference>
<evidence type="ECO:0000259" key="25">
    <source>
        <dbReference type="PROSITE" id="PS50802"/>
    </source>
</evidence>
<protein>
    <recommendedName>
        <fullName evidence="21">Deubiquitinating protein VCPIP1</fullName>
        <ecNumber evidence="6">3.4.19.12</ecNumber>
    </recommendedName>
    <alternativeName>
        <fullName evidence="22">Valosin-containing protein p97/p47 complex-interacting protein 1</fullName>
    </alternativeName>
    <alternativeName>
        <fullName evidence="23">Valosin-containing protein p97/p47 complex-interacting protein p135</fullName>
    </alternativeName>
</protein>
<reference evidence="26" key="1">
    <citation type="submission" date="2025-08" db="UniProtKB">
        <authorList>
            <consortium name="Ensembl"/>
        </authorList>
    </citation>
    <scope>IDENTIFICATION</scope>
</reference>
<dbReference type="InterPro" id="IPR045827">
    <property type="entry name" value="VCPIP1_N"/>
</dbReference>
<dbReference type="SUPFAM" id="SSF54236">
    <property type="entry name" value="Ubiquitin-like"/>
    <property type="match status" value="1"/>
</dbReference>
<dbReference type="GO" id="GO:0005795">
    <property type="term" value="C:Golgi stack"/>
    <property type="evidence" value="ECO:0007669"/>
    <property type="project" value="UniProtKB-SubCell"/>
</dbReference>
<keyword evidence="16" id="KW-0333">Golgi apparatus</keyword>
<evidence type="ECO:0000256" key="23">
    <source>
        <dbReference type="ARBA" id="ARBA00083298"/>
    </source>
</evidence>
<feature type="compositionally biased region" description="Low complexity" evidence="24">
    <location>
        <begin position="751"/>
        <end position="767"/>
    </location>
</feature>
<keyword evidence="27" id="KW-1185">Reference proteome</keyword>
<dbReference type="AlphaFoldDB" id="A0A8D0G2A9"/>
<feature type="compositionally biased region" description="Polar residues" evidence="24">
    <location>
        <begin position="1053"/>
        <end position="1065"/>
    </location>
</feature>
<dbReference type="GO" id="GO:0016567">
    <property type="term" value="P:protein ubiquitination"/>
    <property type="evidence" value="ECO:0007669"/>
    <property type="project" value="InterPro"/>
</dbReference>
<keyword evidence="13" id="KW-0788">Thiol protease</keyword>
<dbReference type="PANTHER" id="PTHR14843:SF2">
    <property type="entry name" value="DEUBIQUITINATING PROTEIN VCPIP1"/>
    <property type="match status" value="1"/>
</dbReference>
<evidence type="ECO:0000256" key="9">
    <source>
        <dbReference type="ARBA" id="ARBA00022670"/>
    </source>
</evidence>
<dbReference type="Ensembl" id="ENSSPUT00000000273.1">
    <property type="protein sequence ID" value="ENSSPUP00000000252.1"/>
    <property type="gene ID" value="ENSSPUG00000000263.1"/>
</dbReference>
<feature type="region of interest" description="Disordered" evidence="24">
    <location>
        <begin position="1"/>
        <end position="29"/>
    </location>
</feature>
<feature type="region of interest" description="Disordered" evidence="24">
    <location>
        <begin position="986"/>
        <end position="1005"/>
    </location>
</feature>
<dbReference type="EC" id="3.4.19.12" evidence="6"/>
<keyword evidence="18" id="KW-0539">Nucleus</keyword>
<evidence type="ECO:0000313" key="26">
    <source>
        <dbReference type="Ensembl" id="ENSSPUP00000000252.1"/>
    </source>
</evidence>
<dbReference type="Pfam" id="PF19437">
    <property type="entry name" value="VCIP135_N"/>
    <property type="match status" value="1"/>
</dbReference>
<dbReference type="Pfam" id="PF02338">
    <property type="entry name" value="OTU"/>
    <property type="match status" value="1"/>
</dbReference>
<evidence type="ECO:0000256" key="22">
    <source>
        <dbReference type="ARBA" id="ARBA00081555"/>
    </source>
</evidence>
<evidence type="ECO:0000256" key="4">
    <source>
        <dbReference type="ARBA" id="ARBA00004348"/>
    </source>
</evidence>
<dbReference type="CDD" id="cd17059">
    <property type="entry name" value="Ubl_OTU1"/>
    <property type="match status" value="1"/>
</dbReference>
<evidence type="ECO:0000313" key="27">
    <source>
        <dbReference type="Proteomes" id="UP000694392"/>
    </source>
</evidence>
<dbReference type="GO" id="GO:0005634">
    <property type="term" value="C:nucleus"/>
    <property type="evidence" value="ECO:0007669"/>
    <property type="project" value="UniProtKB-SubCell"/>
</dbReference>
<evidence type="ECO:0000256" key="17">
    <source>
        <dbReference type="ARBA" id="ARBA00023204"/>
    </source>
</evidence>
<feature type="compositionally biased region" description="Basic and acidic residues" evidence="24">
    <location>
        <begin position="1037"/>
        <end position="1052"/>
    </location>
</feature>
<dbReference type="PROSITE" id="PS50802">
    <property type="entry name" value="OTU"/>
    <property type="match status" value="1"/>
</dbReference>
<keyword evidence="14" id="KW-0256">Endoplasmic reticulum</keyword>
<dbReference type="GO" id="GO:0005783">
    <property type="term" value="C:endoplasmic reticulum"/>
    <property type="evidence" value="ECO:0007669"/>
    <property type="project" value="UniProtKB-SubCell"/>
</dbReference>
<gene>
    <name evidence="26" type="primary">VCPIP1</name>
</gene>
<proteinExistence type="predicted"/>
<name>A0A8D0G2A9_SPHPU</name>
<reference evidence="26" key="2">
    <citation type="submission" date="2025-09" db="UniProtKB">
        <authorList>
            <consortium name="Ensembl"/>
        </authorList>
    </citation>
    <scope>IDENTIFICATION</scope>
</reference>
<dbReference type="Proteomes" id="UP000694392">
    <property type="component" value="Unplaced"/>
</dbReference>
<dbReference type="CDD" id="cd22769">
    <property type="entry name" value="OTU_VCIP135"/>
    <property type="match status" value="1"/>
</dbReference>
<dbReference type="InterPro" id="IPR003323">
    <property type="entry name" value="OTU_dom"/>
</dbReference>
<evidence type="ECO:0000256" key="20">
    <source>
        <dbReference type="ARBA" id="ARBA00063733"/>
    </source>
</evidence>
<dbReference type="GO" id="GO:0006508">
    <property type="term" value="P:proteolysis"/>
    <property type="evidence" value="ECO:0007669"/>
    <property type="project" value="UniProtKB-KW"/>
</dbReference>
<comment type="function">
    <text evidence="19">Deubiquitinating enzyme involved in DNA repair and reassembly of the Golgi apparatus and the endoplasmic reticulum following mitosis. Necessary for VCP-mediated reassembly of Golgi stacks after mitosis. Plays a role in VCP-mediated formation of transitional endoplasmic reticulum (tER). Mediates dissociation of the ternary complex containing STX5A, NSFL1C and VCP. Also involved in DNA repair following phosphorylation by ATM or ATR: acts by catalyzing deubiquitination of SPRTN, thereby promoting SPRTN recruitment to chromatin and subsequent proteolytic cleavage of covalent DNA-protein cross-links (DPCs). Hydrolyzes 'Lys-11'- and 'Lys-48'-linked polyubiquitin chains.</text>
</comment>
<evidence type="ECO:0000256" key="1">
    <source>
        <dbReference type="ARBA" id="ARBA00000707"/>
    </source>
</evidence>
<comment type="catalytic activity">
    <reaction evidence="1">
        <text>Thiol-dependent hydrolysis of ester, thioester, amide, peptide and isopeptide bonds formed by the C-terminal Gly of ubiquitin (a 76-residue protein attached to proteins as an intracellular targeting signal).</text>
        <dbReference type="EC" id="3.4.19.12"/>
    </reaction>
</comment>
<evidence type="ECO:0000256" key="7">
    <source>
        <dbReference type="ARBA" id="ARBA00022490"/>
    </source>
</evidence>
<dbReference type="GO" id="GO:0004843">
    <property type="term" value="F:cysteine-type deubiquitinase activity"/>
    <property type="evidence" value="ECO:0007669"/>
    <property type="project" value="UniProtKB-EC"/>
</dbReference>
<dbReference type="GeneTree" id="ENSGT00390000002854"/>
<dbReference type="InterPro" id="IPR039087">
    <property type="entry name" value="VCPIP1"/>
</dbReference>
<dbReference type="OMA" id="KHSTETD"/>
<feature type="compositionally biased region" description="Acidic residues" evidence="24">
    <location>
        <begin position="1197"/>
        <end position="1206"/>
    </location>
</feature>
<feature type="region of interest" description="Disordered" evidence="24">
    <location>
        <begin position="849"/>
        <end position="878"/>
    </location>
</feature>
<evidence type="ECO:0000256" key="11">
    <source>
        <dbReference type="ARBA" id="ARBA00022786"/>
    </source>
</evidence>
<feature type="domain" description="OTU" evidence="25">
    <location>
        <begin position="203"/>
        <end position="356"/>
    </location>
</feature>
<dbReference type="GO" id="GO:0106300">
    <property type="term" value="P:protein-DNA covalent cross-linking repair"/>
    <property type="evidence" value="ECO:0007669"/>
    <property type="project" value="Ensembl"/>
</dbReference>
<keyword evidence="10" id="KW-0227">DNA damage</keyword>
<evidence type="ECO:0000256" key="12">
    <source>
        <dbReference type="ARBA" id="ARBA00022801"/>
    </source>
</evidence>
<keyword evidence="8" id="KW-0597">Phosphoprotein</keyword>
<dbReference type="GO" id="GO:1905634">
    <property type="term" value="P:regulation of protein localization to chromatin"/>
    <property type="evidence" value="ECO:0007669"/>
    <property type="project" value="Ensembl"/>
</dbReference>
<dbReference type="FunFam" id="3.90.70.80:FF:000004">
    <property type="entry name" value="deubiquitinating protein VCIP135 isoform X2"/>
    <property type="match status" value="1"/>
</dbReference>
<evidence type="ECO:0000256" key="15">
    <source>
        <dbReference type="ARBA" id="ARBA00022990"/>
    </source>
</evidence>
<accession>A0A8D0G2A9</accession>
<keyword evidence="17" id="KW-0234">DNA repair</keyword>
<evidence type="ECO:0000256" key="5">
    <source>
        <dbReference type="ARBA" id="ARBA00004496"/>
    </source>
</evidence>
<dbReference type="Pfam" id="PF21403">
    <property type="entry name" value="OTU1_UBXL"/>
    <property type="match status" value="1"/>
</dbReference>
<dbReference type="InterPro" id="IPR029071">
    <property type="entry name" value="Ubiquitin-like_domsf"/>
</dbReference>
<keyword evidence="15" id="KW-0007">Acetylation</keyword>
<evidence type="ECO:0000256" key="18">
    <source>
        <dbReference type="ARBA" id="ARBA00023242"/>
    </source>
</evidence>
<evidence type="ECO:0000256" key="3">
    <source>
        <dbReference type="ARBA" id="ARBA00004240"/>
    </source>
</evidence>
<evidence type="ECO:0000256" key="24">
    <source>
        <dbReference type="SAM" id="MobiDB-lite"/>
    </source>
</evidence>
<keyword evidence="12" id="KW-0378">Hydrolase</keyword>
<dbReference type="Gene3D" id="3.10.20.90">
    <property type="entry name" value="Phosphatidylinositol 3-kinase Catalytic Subunit, Chain A, domain 1"/>
    <property type="match status" value="1"/>
</dbReference>
<evidence type="ECO:0000256" key="16">
    <source>
        <dbReference type="ARBA" id="ARBA00023034"/>
    </source>
</evidence>
<dbReference type="Gene3D" id="3.90.70.80">
    <property type="match status" value="1"/>
</dbReference>
<feature type="compositionally biased region" description="Polar residues" evidence="24">
    <location>
        <begin position="1140"/>
        <end position="1150"/>
    </location>
</feature>
<evidence type="ECO:0000256" key="8">
    <source>
        <dbReference type="ARBA" id="ARBA00022553"/>
    </source>
</evidence>
<comment type="subcellular location">
    <subcellularLocation>
        <location evidence="5">Cytoplasm</location>
    </subcellularLocation>
    <subcellularLocation>
        <location evidence="3">Endoplasmic reticulum</location>
    </subcellularLocation>
    <subcellularLocation>
        <location evidence="4">Golgi apparatus</location>
        <location evidence="4">Golgi stack</location>
    </subcellularLocation>
    <subcellularLocation>
        <location evidence="2">Nucleus</location>
    </subcellularLocation>
</comment>
<dbReference type="InterPro" id="IPR048857">
    <property type="entry name" value="OTU1_Ubl"/>
</dbReference>
<feature type="region of interest" description="Disordered" evidence="24">
    <location>
        <begin position="1112"/>
        <end position="1219"/>
    </location>
</feature>
<organism evidence="26 27">
    <name type="scientific">Sphenodon punctatus</name>
    <name type="common">Tuatara</name>
    <name type="synonym">Hatteria punctata</name>
    <dbReference type="NCBI Taxonomy" id="8508"/>
    <lineage>
        <taxon>Eukaryota</taxon>
        <taxon>Metazoa</taxon>
        <taxon>Chordata</taxon>
        <taxon>Craniata</taxon>
        <taxon>Vertebrata</taxon>
        <taxon>Euteleostomi</taxon>
        <taxon>Lepidosauria</taxon>
        <taxon>Sphenodontia</taxon>
        <taxon>Sphenodontidae</taxon>
        <taxon>Sphenodon</taxon>
    </lineage>
</organism>
<feature type="compositionally biased region" description="Polar residues" evidence="24">
    <location>
        <begin position="1158"/>
        <end position="1175"/>
    </location>
</feature>
<dbReference type="GO" id="GO:0090168">
    <property type="term" value="P:Golgi reassembly"/>
    <property type="evidence" value="ECO:0007669"/>
    <property type="project" value="TreeGrafter"/>
</dbReference>
<evidence type="ECO:0000256" key="14">
    <source>
        <dbReference type="ARBA" id="ARBA00022824"/>
    </source>
</evidence>
<dbReference type="GO" id="GO:0035871">
    <property type="term" value="P:protein K11-linked deubiquitination"/>
    <property type="evidence" value="ECO:0007669"/>
    <property type="project" value="Ensembl"/>
</dbReference>
<keyword evidence="9" id="KW-0645">Protease</keyword>
<dbReference type="FunFam" id="3.10.20.90:FF:000146">
    <property type="entry name" value="deubiquitinating protein VCIP135 isoform X1"/>
    <property type="match status" value="1"/>
</dbReference>
<dbReference type="PANTHER" id="PTHR14843">
    <property type="entry name" value="DEUBIQUITINATING PROTEIN VCIP135"/>
    <property type="match status" value="1"/>
</dbReference>
<sequence>MSHPPQPPPPPPPSQQHPTVAAAAPVSKKRDRRIFSGTCPDSKCQARLFFPAHGPLSSGSIECTDCGQRHEQRQLLGVEEVTDPDLVLHNLLRNALLGVSGGGPPRKNTELVKVMGLSNYHCKLLSPILARYGMDKQTGKAKLLTEMNQGDVFDCSLLGDRAFLIEPEHVDTVGYGKDRSGSLLYLHDTLEDIKKTNSSQECLIPVHVDGDGHCLVHAVSRALVGRELFWHALRENLKKHFMENLNHYKALFHDFIDAAEWEDIISECDPSFVPPEGVPLGLRNIHIFGLANVLHRPIILLDSLSGMRSSGDYSGTFLPGLIPEEKCMGKDGMLNKPICIAWSSSGRNHYIPLVGIKGATLPKLPMKLIPKAWGVPQDLIKKYIKLEEDGCCVIGGDRSLQDKYLMRLVAAMEEVFMNKHGIHPSLVADVHQYFYRRTGVIGVQPEDVTTAAKKAVVDNRLHKCLICGALSELHVPPEWLAPGGKLYNLAKSTHGQLRPDKNYSFPLNSLVCSYNAMKDVLVPDYSLSSLTACNWCHGTLVRRVRSDGSIVYLDGDRTNTRSTGGKCGCGFKHYWEGKEYDNLPEAFPITLEWGGRVVRETVYWFQYESDPSLNSNVYDVAMKLVTKHFPGEFGSEILVQKVVNTILHQTAKKNPDDYTPVNIDGAHAQRADDIQQGQDLESQLPTKIILTGQKTKTLHKEELNMSKTERTIQQNIADQASVMQKRKTEKLKQEQKGQPRTASPGAVHDGSSSAPATPTKTPYSPTSTKEKKIRITTNDGRQAMLTLKFTTTFLELQESIMREFNIPPYLQCIRYGFPPKELLPPKEGLENEPVPLLHGDRITIEILKGKEDGSQSTSVPSSHAVKHEDAAATSKIPSKELQEQIDKEMYSLCLLATFMGEDVWSYAKGLPHLFQQGGVFYNIMKKTMGLADGKHCTFPHLPGKTFVYNAAEDKLELCVDAAGHFPISPDVEDLVKEALSQVRAEASSRSREASPSHGLLKLGSGGVVKKKSEQLHNITAFQGKGHSLGTASGSQHLDQRAREVPLVRKPSTETDFSPSSTKLEPSMLTAASGNSELIRIAPGVGTMRDGRQLDPNVIEAQRKKLQEMVSSIQASMDRHLRDQNTEQSASSDLPQRKVETASSSSKTGSFQVGLPETFSVTGGTARLSSETTDGNLPNAMGVTFPTRSKAQKRNSVEEPEEMDSQDAEIASTAEPMDHS</sequence>
<evidence type="ECO:0000256" key="21">
    <source>
        <dbReference type="ARBA" id="ARBA00071253"/>
    </source>
</evidence>
<feature type="region of interest" description="Disordered" evidence="24">
    <location>
        <begin position="721"/>
        <end position="771"/>
    </location>
</feature>
<feature type="compositionally biased region" description="Pro residues" evidence="24">
    <location>
        <begin position="1"/>
        <end position="15"/>
    </location>
</feature>
<comment type="subunit">
    <text evidence="20">Binds VCP and the ternary complex containing STX5A, NSFL1C and VCP.</text>
</comment>